<protein>
    <submittedName>
        <fullName evidence="2">Uncharacterized protein</fullName>
    </submittedName>
</protein>
<feature type="compositionally biased region" description="Polar residues" evidence="1">
    <location>
        <begin position="113"/>
        <end position="124"/>
    </location>
</feature>
<evidence type="ECO:0000256" key="1">
    <source>
        <dbReference type="SAM" id="MobiDB-lite"/>
    </source>
</evidence>
<evidence type="ECO:0000313" key="2">
    <source>
        <dbReference type="EMBL" id="CAG2245744.1"/>
    </source>
</evidence>
<accession>A0A8S3UHE7</accession>
<reference evidence="2" key="1">
    <citation type="submission" date="2021-03" db="EMBL/GenBank/DDBJ databases">
        <authorList>
            <person name="Bekaert M."/>
        </authorList>
    </citation>
    <scope>NUCLEOTIDE SEQUENCE</scope>
</reference>
<sequence length="218" mass="23880">MEGKGGDNNDHWPVYDPNTNYTILQGSRKTLSRIIRLSVAIFVPCQQSISVRMNAIRPVASIELMSNADVVMFSNIRILVVPRRLIPAQMCIFKVEYAVAPSSPLSPPESLAKSGSSSDSQPDTPFTIRKRKRVIRRANKVKRVKQLAVMLSIGEGINDPYQYRSPSISPELPLHLSAPTPPSPTTTLATPPPISVAASTHYNTNKQGPIGFFTAKVS</sequence>
<comment type="caution">
    <text evidence="2">The sequence shown here is derived from an EMBL/GenBank/DDBJ whole genome shotgun (WGS) entry which is preliminary data.</text>
</comment>
<evidence type="ECO:0000313" key="3">
    <source>
        <dbReference type="Proteomes" id="UP000683360"/>
    </source>
</evidence>
<dbReference type="AlphaFoldDB" id="A0A8S3UHE7"/>
<gene>
    <name evidence="2" type="ORF">MEDL_57742</name>
</gene>
<name>A0A8S3UHE7_MYTED</name>
<proteinExistence type="predicted"/>
<keyword evidence="3" id="KW-1185">Reference proteome</keyword>
<dbReference type="OrthoDB" id="10486395at2759"/>
<feature type="region of interest" description="Disordered" evidence="1">
    <location>
        <begin position="106"/>
        <end position="128"/>
    </location>
</feature>
<dbReference type="EMBL" id="CAJPWZ010002785">
    <property type="protein sequence ID" value="CAG2245744.1"/>
    <property type="molecule type" value="Genomic_DNA"/>
</dbReference>
<dbReference type="Proteomes" id="UP000683360">
    <property type="component" value="Unassembled WGS sequence"/>
</dbReference>
<organism evidence="2 3">
    <name type="scientific">Mytilus edulis</name>
    <name type="common">Blue mussel</name>
    <dbReference type="NCBI Taxonomy" id="6550"/>
    <lineage>
        <taxon>Eukaryota</taxon>
        <taxon>Metazoa</taxon>
        <taxon>Spiralia</taxon>
        <taxon>Lophotrochozoa</taxon>
        <taxon>Mollusca</taxon>
        <taxon>Bivalvia</taxon>
        <taxon>Autobranchia</taxon>
        <taxon>Pteriomorphia</taxon>
        <taxon>Mytilida</taxon>
        <taxon>Mytiloidea</taxon>
        <taxon>Mytilidae</taxon>
        <taxon>Mytilinae</taxon>
        <taxon>Mytilus</taxon>
    </lineage>
</organism>